<reference evidence="2" key="1">
    <citation type="journal article" date="2021" name="PeerJ">
        <title>Extensive microbial diversity within the chicken gut microbiome revealed by metagenomics and culture.</title>
        <authorList>
            <person name="Gilroy R."/>
            <person name="Ravi A."/>
            <person name="Getino M."/>
            <person name="Pursley I."/>
            <person name="Horton D.L."/>
            <person name="Alikhan N.F."/>
            <person name="Baker D."/>
            <person name="Gharbi K."/>
            <person name="Hall N."/>
            <person name="Watson M."/>
            <person name="Adriaenssens E.M."/>
            <person name="Foster-Nyarko E."/>
            <person name="Jarju S."/>
            <person name="Secka A."/>
            <person name="Antonio M."/>
            <person name="Oren A."/>
            <person name="Chaudhuri R.R."/>
            <person name="La Ragione R."/>
            <person name="Hildebrand F."/>
            <person name="Pallen M.J."/>
        </authorList>
    </citation>
    <scope>NUCLEOTIDE SEQUENCE</scope>
    <source>
        <strain evidence="2">ChiGjej1B1-14440</strain>
    </source>
</reference>
<feature type="transmembrane region" description="Helical" evidence="1">
    <location>
        <begin position="52"/>
        <end position="75"/>
    </location>
</feature>
<keyword evidence="1" id="KW-0812">Transmembrane</keyword>
<dbReference type="AlphaFoldDB" id="A0A9D2BMY7"/>
<sequence>MDKIKKDFIVFYLIRNAVATFVITCISFIYSLMDYYRITFLGALNKTFVDNFYTTVYFLLLWILNYLLFEIYKIIVDVIKSKSKHHGNLFIGNKATIPVGSIIPVVILIILLLIDFNQLFKINFVLLMLFMFARSIKEIIKERKK</sequence>
<feature type="transmembrane region" description="Helical" evidence="1">
    <location>
        <begin position="12"/>
        <end position="32"/>
    </location>
</feature>
<evidence type="ECO:0000256" key="1">
    <source>
        <dbReference type="SAM" id="Phobius"/>
    </source>
</evidence>
<name>A0A9D2BMY7_9FIRM</name>
<keyword evidence="1" id="KW-1133">Transmembrane helix</keyword>
<evidence type="ECO:0000313" key="3">
    <source>
        <dbReference type="Proteomes" id="UP000886724"/>
    </source>
</evidence>
<gene>
    <name evidence="2" type="ORF">H9980_04070</name>
</gene>
<feature type="transmembrane region" description="Helical" evidence="1">
    <location>
        <begin position="120"/>
        <end position="136"/>
    </location>
</feature>
<reference evidence="2" key="2">
    <citation type="submission" date="2021-04" db="EMBL/GenBank/DDBJ databases">
        <authorList>
            <person name="Gilroy R."/>
        </authorList>
    </citation>
    <scope>NUCLEOTIDE SEQUENCE</scope>
    <source>
        <strain evidence="2">ChiGjej1B1-14440</strain>
    </source>
</reference>
<dbReference type="Proteomes" id="UP000886724">
    <property type="component" value="Unassembled WGS sequence"/>
</dbReference>
<dbReference type="EMBL" id="DXET01000091">
    <property type="protein sequence ID" value="HIX81134.1"/>
    <property type="molecule type" value="Genomic_DNA"/>
</dbReference>
<keyword evidence="1" id="KW-0472">Membrane</keyword>
<organism evidence="2 3">
    <name type="scientific">Candidatus Erysipelatoclostridium merdavium</name>
    <dbReference type="NCBI Taxonomy" id="2838566"/>
    <lineage>
        <taxon>Bacteria</taxon>
        <taxon>Bacillati</taxon>
        <taxon>Bacillota</taxon>
        <taxon>Erysipelotrichia</taxon>
        <taxon>Erysipelotrichales</taxon>
        <taxon>Erysipelotrichales incertae sedis</taxon>
    </lineage>
</organism>
<comment type="caution">
    <text evidence="2">The sequence shown here is derived from an EMBL/GenBank/DDBJ whole genome shotgun (WGS) entry which is preliminary data.</text>
</comment>
<proteinExistence type="predicted"/>
<accession>A0A9D2BMY7</accession>
<evidence type="ECO:0000313" key="2">
    <source>
        <dbReference type="EMBL" id="HIX81134.1"/>
    </source>
</evidence>
<feature type="transmembrane region" description="Helical" evidence="1">
    <location>
        <begin position="95"/>
        <end position="114"/>
    </location>
</feature>
<protein>
    <submittedName>
        <fullName evidence="2">Uncharacterized protein</fullName>
    </submittedName>
</protein>